<dbReference type="EMBL" id="KV429113">
    <property type="protein sequence ID" value="KZT65027.1"/>
    <property type="molecule type" value="Genomic_DNA"/>
</dbReference>
<dbReference type="AlphaFoldDB" id="A0A165LYX4"/>
<feature type="region of interest" description="Disordered" evidence="2">
    <location>
        <begin position="290"/>
        <end position="311"/>
    </location>
</feature>
<keyword evidence="4" id="KW-1185">Reference proteome</keyword>
<proteinExistence type="predicted"/>
<evidence type="ECO:0000256" key="2">
    <source>
        <dbReference type="SAM" id="MobiDB-lite"/>
    </source>
</evidence>
<keyword evidence="1" id="KW-0175">Coiled coil</keyword>
<dbReference type="Proteomes" id="UP000076727">
    <property type="component" value="Unassembled WGS sequence"/>
</dbReference>
<gene>
    <name evidence="3" type="ORF">DAEQUDRAFT_769180</name>
</gene>
<reference evidence="3 4" key="1">
    <citation type="journal article" date="2016" name="Mol. Biol. Evol.">
        <title>Comparative Genomics of Early-Diverging Mushroom-Forming Fungi Provides Insights into the Origins of Lignocellulose Decay Capabilities.</title>
        <authorList>
            <person name="Nagy L.G."/>
            <person name="Riley R."/>
            <person name="Tritt A."/>
            <person name="Adam C."/>
            <person name="Daum C."/>
            <person name="Floudas D."/>
            <person name="Sun H."/>
            <person name="Yadav J.S."/>
            <person name="Pangilinan J."/>
            <person name="Larsson K.H."/>
            <person name="Matsuura K."/>
            <person name="Barry K."/>
            <person name="Labutti K."/>
            <person name="Kuo R."/>
            <person name="Ohm R.A."/>
            <person name="Bhattacharya S.S."/>
            <person name="Shirouzu T."/>
            <person name="Yoshinaga Y."/>
            <person name="Martin F.M."/>
            <person name="Grigoriev I.V."/>
            <person name="Hibbett D.S."/>
        </authorList>
    </citation>
    <scope>NUCLEOTIDE SEQUENCE [LARGE SCALE GENOMIC DNA]</scope>
    <source>
        <strain evidence="3 4">L-15889</strain>
    </source>
</reference>
<feature type="compositionally biased region" description="Acidic residues" evidence="2">
    <location>
        <begin position="296"/>
        <end position="311"/>
    </location>
</feature>
<evidence type="ECO:0000256" key="1">
    <source>
        <dbReference type="SAM" id="Coils"/>
    </source>
</evidence>
<feature type="compositionally biased region" description="Low complexity" evidence="2">
    <location>
        <begin position="207"/>
        <end position="217"/>
    </location>
</feature>
<evidence type="ECO:0000313" key="3">
    <source>
        <dbReference type="EMBL" id="KZT65027.1"/>
    </source>
</evidence>
<organism evidence="3 4">
    <name type="scientific">Daedalea quercina L-15889</name>
    <dbReference type="NCBI Taxonomy" id="1314783"/>
    <lineage>
        <taxon>Eukaryota</taxon>
        <taxon>Fungi</taxon>
        <taxon>Dikarya</taxon>
        <taxon>Basidiomycota</taxon>
        <taxon>Agaricomycotina</taxon>
        <taxon>Agaricomycetes</taxon>
        <taxon>Polyporales</taxon>
        <taxon>Fomitopsis</taxon>
    </lineage>
</organism>
<name>A0A165LYX4_9APHY</name>
<protein>
    <submittedName>
        <fullName evidence="3">Uncharacterized protein</fullName>
    </submittedName>
</protein>
<evidence type="ECO:0000313" key="4">
    <source>
        <dbReference type="Proteomes" id="UP000076727"/>
    </source>
</evidence>
<dbReference type="OrthoDB" id="2802178at2759"/>
<feature type="coiled-coil region" evidence="1">
    <location>
        <begin position="428"/>
        <end position="483"/>
    </location>
</feature>
<feature type="region of interest" description="Disordered" evidence="2">
    <location>
        <begin position="172"/>
        <end position="235"/>
    </location>
</feature>
<sequence>MARTKRIAKVSNRDRTLYTLANLQLKSFRQDEFLMKAKAHSERAGEAWSQRMETNIRNELDTLLAEGLVTWDEERKECNTSQDMVVMLTRNKLSSSDKSLSLRNAYSAESKHWRAVFPPTKRKTRLDYMWEFIRSRGKISTLLRQIAALVKEKEEQNGIIADLRHRLAQREQSGRVVTLPTPGPSTPTPHAVDAYPTPRSEADAEESPLLLSPSLPSASVHPNRAPLTPVSNPRPILRKRILQSAPATPSPLARHVQMYADVDDDVAMDEGDADADNSSSMPADRLRSLQGAEDSMVLDDAAEDDDDDKDELSDMDLEEEFEPLDGCATAFSSERRAGKGMFMRMTDVFGNFVGDLFTSGRARSVGPQSDQEKPLDEILPELSPELLVNANGAAVDASSIITNTAAPSYCSRAVSPLPSTPDLHEVEIEELKETIARLKADLEAAQRTLTEKDARIEELQGRVEQKERRLRLLMNLHEQMSAEFEKDRAGL</sequence>
<accession>A0A165LYX4</accession>